<dbReference type="GO" id="GO:0000287">
    <property type="term" value="F:magnesium ion binding"/>
    <property type="evidence" value="ECO:0007669"/>
    <property type="project" value="UniProtKB-UniRule"/>
</dbReference>
<evidence type="ECO:0000256" key="1">
    <source>
        <dbReference type="ARBA" id="ARBA00004965"/>
    </source>
</evidence>
<feature type="binding site" evidence="11">
    <location>
        <begin position="379"/>
        <end position="388"/>
    </location>
    <ligand>
        <name>ATP</name>
        <dbReference type="ChEBI" id="CHEBI:30616"/>
    </ligand>
</feature>
<evidence type="ECO:0000313" key="16">
    <source>
        <dbReference type="Proteomes" id="UP000695562"/>
    </source>
</evidence>
<evidence type="ECO:0000256" key="4">
    <source>
        <dbReference type="ARBA" id="ARBA00022598"/>
    </source>
</evidence>
<comment type="cofactor">
    <cofactor evidence="10 12">
        <name>Mg(2+)</name>
        <dbReference type="ChEBI" id="CHEBI:18420"/>
    </cofactor>
    <text evidence="10 12">Binds 1 Mg(2+) ion per subunit.</text>
</comment>
<comment type="pathway">
    <text evidence="1 10">Sulfur metabolism; glutathione biosynthesis; glutathione from L-cysteine and L-glutamate: step 2/2.</text>
</comment>
<dbReference type="Gene3D" id="3.30.1490.80">
    <property type="match status" value="1"/>
</dbReference>
<feature type="binding site" evidence="13">
    <location>
        <begin position="145"/>
        <end position="148"/>
    </location>
    <ligand>
        <name>substrate</name>
    </ligand>
</feature>
<feature type="binding site" evidence="11">
    <location>
        <position position="233"/>
    </location>
    <ligand>
        <name>substrate</name>
    </ligand>
</feature>
<evidence type="ECO:0000256" key="2">
    <source>
        <dbReference type="ARBA" id="ARBA00010385"/>
    </source>
</evidence>
<feature type="binding site" evidence="12">
    <location>
        <position position="141"/>
    </location>
    <ligand>
        <name>Mg(2+)</name>
        <dbReference type="ChEBI" id="CHEBI:18420"/>
    </ligand>
</feature>
<dbReference type="PIRSF" id="PIRSF001558">
    <property type="entry name" value="GSHase"/>
    <property type="match status" value="1"/>
</dbReference>
<evidence type="ECO:0000256" key="9">
    <source>
        <dbReference type="ARBA" id="ARBA00022842"/>
    </source>
</evidence>
<feature type="binding site" evidence="11">
    <location>
        <position position="141"/>
    </location>
    <ligand>
        <name>ATP</name>
        <dbReference type="ChEBI" id="CHEBI:30616"/>
    </ligand>
</feature>
<feature type="binding site" evidence="11">
    <location>
        <position position="465"/>
    </location>
    <ligand>
        <name>ATP</name>
        <dbReference type="ChEBI" id="CHEBI:30616"/>
    </ligand>
</feature>
<dbReference type="Gene3D" id="3.30.470.20">
    <property type="entry name" value="ATP-grasp fold, B domain"/>
    <property type="match status" value="1"/>
</dbReference>
<keyword evidence="5 10" id="KW-0317">Glutathione biosynthesis</keyword>
<protein>
    <recommendedName>
        <fullName evidence="10">Glutathione synthetase</fullName>
        <shortName evidence="10">GSH-S</shortName>
        <ecNumber evidence="10">6.3.2.3</ecNumber>
    </recommendedName>
</protein>
<evidence type="ECO:0000256" key="5">
    <source>
        <dbReference type="ARBA" id="ARBA00022684"/>
    </source>
</evidence>
<feature type="binding site" evidence="12">
    <location>
        <position position="143"/>
    </location>
    <ligand>
        <name>Mg(2+)</name>
        <dbReference type="ChEBI" id="CHEBI:18420"/>
    </ligand>
</feature>
<dbReference type="Pfam" id="PF03917">
    <property type="entry name" value="GSH_synth_ATP"/>
    <property type="match status" value="1"/>
</dbReference>
<feature type="binding site" evidence="11">
    <location>
        <position position="463"/>
    </location>
    <ligand>
        <name>substrate</name>
    </ligand>
</feature>
<feature type="binding site" evidence="11">
    <location>
        <position position="322"/>
    </location>
    <ligand>
        <name>ATP</name>
        <dbReference type="ChEBI" id="CHEBI:30616"/>
    </ligand>
</feature>
<dbReference type="NCBIfam" id="TIGR01986">
    <property type="entry name" value="glut_syn_euk"/>
    <property type="match status" value="1"/>
</dbReference>
<evidence type="ECO:0000256" key="6">
    <source>
        <dbReference type="ARBA" id="ARBA00022723"/>
    </source>
</evidence>
<feature type="binding site" evidence="13">
    <location>
        <begin position="227"/>
        <end position="229"/>
    </location>
    <ligand>
        <name>substrate</name>
    </ligand>
</feature>
<accession>A0A8J4UVS2</accession>
<proteinExistence type="inferred from homology"/>
<dbReference type="InterPro" id="IPR016185">
    <property type="entry name" value="PreATP-grasp_dom_sf"/>
</dbReference>
<dbReference type="InterPro" id="IPR004887">
    <property type="entry name" value="GSH_synth_subst-bd"/>
</dbReference>
<dbReference type="FunFam" id="3.30.1490.50:FF:000002">
    <property type="entry name" value="Glutathione synthetase"/>
    <property type="match status" value="1"/>
</dbReference>
<sequence length="487" mass="55951">MNNIPKDLLEDLKNQAVDWAYGNGLTMIKKPTEEEIKNQQVIVSHLPFSLLPSQFDQSLYQQSISLAQDFNLLVHYLSKDFNYIQNTLKDVQDDFTQSLLNIHRIIEKEGIKQNISLGIFRSDYMVHNHDSNVLPKIYQVELNTISSSFGSLSSKVFELHKYLIERNQLKQYGYDINNHPNNDSCIEIASSLSKAHQLYIDNNNLLSDHNNDANKNIVVLMIVQDGERNLFDQKLLEFTLWNNHKVLLIRRTLNDIYQRATIDENLNHCLKIDNYEISVTYFRAGYTPNDYHSQKDWDARLLIERSYSIKCPTISYHLVGAKKIQQAICKQGVLEKYLENESIQRLRQCFTGLYSLSKEDIDKETVAKAIANPNLYVMKPQREGGGNNIYNQQVKESLETMNQDQLSSYILMDKIVSVPFNASFVRERQLIQTEALYELGVFGLLITDKDSIIQNDQGGILLRTKTSNSDEGGVAAGFAVIDSIIFK</sequence>
<feature type="binding site" evidence="11">
    <location>
        <position position="390"/>
    </location>
    <ligand>
        <name>ATP</name>
        <dbReference type="ChEBI" id="CHEBI:30616"/>
    </ligand>
</feature>
<feature type="binding site" evidence="13">
    <location>
        <begin position="474"/>
        <end position="475"/>
    </location>
    <ligand>
        <name>substrate</name>
    </ligand>
</feature>
<dbReference type="PANTHER" id="PTHR11130:SF0">
    <property type="entry name" value="GLUTATHIONE SYNTHETASE"/>
    <property type="match status" value="1"/>
</dbReference>
<evidence type="ECO:0000256" key="11">
    <source>
        <dbReference type="PIRSR" id="PIRSR001558-1"/>
    </source>
</evidence>
<evidence type="ECO:0000256" key="7">
    <source>
        <dbReference type="ARBA" id="ARBA00022741"/>
    </source>
</evidence>
<comment type="similarity">
    <text evidence="2 10">Belongs to the eukaryotic GSH synthase family.</text>
</comment>
<dbReference type="Gene3D" id="3.30.1490.50">
    <property type="match status" value="1"/>
</dbReference>
<comment type="caution">
    <text evidence="15">The sequence shown here is derived from an EMBL/GenBank/DDBJ whole genome shotgun (WGS) entry which is preliminary data.</text>
</comment>
<evidence type="ECO:0000256" key="3">
    <source>
        <dbReference type="ARBA" id="ARBA00011738"/>
    </source>
</evidence>
<dbReference type="GO" id="GO:0004363">
    <property type="term" value="F:glutathione synthase activity"/>
    <property type="evidence" value="ECO:0007669"/>
    <property type="project" value="UniProtKB-UniRule"/>
</dbReference>
<dbReference type="InterPro" id="IPR037013">
    <property type="entry name" value="GSH-S_sub-bd_sf"/>
</dbReference>
<dbReference type="InterPro" id="IPR014709">
    <property type="entry name" value="Glutathione_synthase_C_euk"/>
</dbReference>
<comment type="catalytic activity">
    <reaction evidence="10">
        <text>gamma-L-glutamyl-L-cysteine + glycine + ATP = glutathione + ADP + phosphate + H(+)</text>
        <dbReference type="Rhea" id="RHEA:13557"/>
        <dbReference type="ChEBI" id="CHEBI:15378"/>
        <dbReference type="ChEBI" id="CHEBI:30616"/>
        <dbReference type="ChEBI" id="CHEBI:43474"/>
        <dbReference type="ChEBI" id="CHEBI:57305"/>
        <dbReference type="ChEBI" id="CHEBI:57925"/>
        <dbReference type="ChEBI" id="CHEBI:58173"/>
        <dbReference type="ChEBI" id="CHEBI:456216"/>
        <dbReference type="EC" id="6.3.2.3"/>
    </reaction>
</comment>
<feature type="binding site" evidence="11">
    <location>
        <position position="121"/>
    </location>
    <ligand>
        <name>substrate</name>
    </ligand>
</feature>
<feature type="binding site" evidence="13">
    <location>
        <begin position="283"/>
        <end position="286"/>
    </location>
    <ligand>
        <name>substrate</name>
    </ligand>
</feature>
<dbReference type="Gene3D" id="3.40.50.1760">
    <property type="entry name" value="Glutathione synthase, substrate-binding domain superfamily, eukaryotic"/>
    <property type="match status" value="1"/>
</dbReference>
<dbReference type="GO" id="GO:0043295">
    <property type="term" value="F:glutathione binding"/>
    <property type="evidence" value="ECO:0007669"/>
    <property type="project" value="UniProtKB-UniRule"/>
</dbReference>
<reference evidence="15" key="1">
    <citation type="submission" date="2020-01" db="EMBL/GenBank/DDBJ databases">
        <title>Development of genomics and gene disruption for Polysphondylium violaceum indicates a role for the polyketide synthase stlB in stalk morphogenesis.</title>
        <authorList>
            <person name="Narita B."/>
            <person name="Kawabe Y."/>
            <person name="Kin K."/>
            <person name="Saito T."/>
            <person name="Gibbs R."/>
            <person name="Kuspa A."/>
            <person name="Muzny D."/>
            <person name="Queller D."/>
            <person name="Richards S."/>
            <person name="Strassman J."/>
            <person name="Sucgang R."/>
            <person name="Worley K."/>
            <person name="Schaap P."/>
        </authorList>
    </citation>
    <scope>NUCLEOTIDE SEQUENCE</scope>
    <source>
        <strain evidence="15">QSvi11</strain>
    </source>
</reference>
<dbReference type="GO" id="GO:0005829">
    <property type="term" value="C:cytosol"/>
    <property type="evidence" value="ECO:0007669"/>
    <property type="project" value="TreeGrafter"/>
</dbReference>
<feature type="binding site" evidence="11">
    <location>
        <begin position="412"/>
        <end position="415"/>
    </location>
    <ligand>
        <name>ATP</name>
        <dbReference type="ChEBI" id="CHEBI:30616"/>
    </ligand>
</feature>
<keyword evidence="8 10" id="KW-0067">ATP-binding</keyword>
<organism evidence="15 16">
    <name type="scientific">Polysphondylium violaceum</name>
    <dbReference type="NCBI Taxonomy" id="133409"/>
    <lineage>
        <taxon>Eukaryota</taxon>
        <taxon>Amoebozoa</taxon>
        <taxon>Evosea</taxon>
        <taxon>Eumycetozoa</taxon>
        <taxon>Dictyostelia</taxon>
        <taxon>Dictyosteliales</taxon>
        <taxon>Dictyosteliaceae</taxon>
        <taxon>Polysphondylium</taxon>
    </lineage>
</organism>
<dbReference type="AlphaFoldDB" id="A0A8J4UVS2"/>
<dbReference type="Pfam" id="PF03199">
    <property type="entry name" value="GSH_synthase"/>
    <property type="match status" value="1"/>
</dbReference>
<dbReference type="Gene3D" id="1.10.1080.10">
    <property type="entry name" value="Glutathione Synthetase, Chain A, domain 3"/>
    <property type="match status" value="1"/>
</dbReference>
<dbReference type="EC" id="6.3.2.3" evidence="10"/>
<evidence type="ECO:0000256" key="12">
    <source>
        <dbReference type="PIRSR" id="PIRSR001558-2"/>
    </source>
</evidence>
<evidence type="ECO:0000256" key="8">
    <source>
        <dbReference type="ARBA" id="ARBA00022840"/>
    </source>
</evidence>
<dbReference type="Proteomes" id="UP000695562">
    <property type="component" value="Unassembled WGS sequence"/>
</dbReference>
<dbReference type="GO" id="GO:0005524">
    <property type="term" value="F:ATP binding"/>
    <property type="evidence" value="ECO:0007669"/>
    <property type="project" value="UniProtKB-UniRule"/>
</dbReference>
<dbReference type="SUPFAM" id="SSF56059">
    <property type="entry name" value="Glutathione synthetase ATP-binding domain-like"/>
    <property type="match status" value="1"/>
</dbReference>
<dbReference type="FunFam" id="3.40.50.1760:FF:000001">
    <property type="entry name" value="Glutathione synthetase"/>
    <property type="match status" value="1"/>
</dbReference>
<dbReference type="EMBL" id="AJWJ01000785">
    <property type="protein sequence ID" value="KAF2068970.1"/>
    <property type="molecule type" value="Genomic_DNA"/>
</dbReference>
<dbReference type="InterPro" id="IPR014042">
    <property type="entry name" value="Glutathione_synthase_a-hlx"/>
</dbReference>
<gene>
    <name evidence="15" type="ORF">CYY_009710</name>
</gene>
<feature type="binding site" evidence="12">
    <location>
        <position position="383"/>
    </location>
    <ligand>
        <name>Mg(2+)</name>
        <dbReference type="ChEBI" id="CHEBI:18420"/>
    </ligand>
</feature>
<keyword evidence="7 10" id="KW-0547">Nucleotide-binding</keyword>
<evidence type="ECO:0000313" key="15">
    <source>
        <dbReference type="EMBL" id="KAF2068970.1"/>
    </source>
</evidence>
<feature type="domain" description="Glutathione synthase substrate-binding" evidence="14">
    <location>
        <begin position="218"/>
        <end position="319"/>
    </location>
</feature>
<keyword evidence="16" id="KW-1185">Reference proteome</keyword>
<dbReference type="OrthoDB" id="2020073at2759"/>
<dbReference type="SUPFAM" id="SSF52440">
    <property type="entry name" value="PreATP-grasp domain"/>
    <property type="match status" value="1"/>
</dbReference>
<keyword evidence="4 10" id="KW-0436">Ligase</keyword>
<evidence type="ECO:0000256" key="13">
    <source>
        <dbReference type="PIRSR" id="PIRSR001558-3"/>
    </source>
</evidence>
<dbReference type="InterPro" id="IPR005615">
    <property type="entry name" value="Glutathione_synthase"/>
</dbReference>
<dbReference type="InterPro" id="IPR014049">
    <property type="entry name" value="Glutathione_synthase_N_euk"/>
</dbReference>
<evidence type="ECO:0000256" key="10">
    <source>
        <dbReference type="PIRNR" id="PIRNR001558"/>
    </source>
</evidence>
<feature type="binding site" evidence="11">
    <location>
        <position position="438"/>
    </location>
    <ligand>
        <name>ATP</name>
        <dbReference type="ChEBI" id="CHEBI:30616"/>
    </ligand>
</feature>
<feature type="binding site" evidence="11">
    <location>
        <position position="471"/>
    </location>
    <ligand>
        <name>ATP</name>
        <dbReference type="ChEBI" id="CHEBI:30616"/>
    </ligand>
</feature>
<keyword evidence="9 10" id="KW-0460">Magnesium</keyword>
<comment type="subunit">
    <text evidence="3">Homodimer.</text>
</comment>
<dbReference type="UniPathway" id="UPA00142">
    <property type="reaction ID" value="UER00210"/>
</dbReference>
<keyword evidence="6 10" id="KW-0479">Metal-binding</keyword>
<name>A0A8J4UVS2_9MYCE</name>
<dbReference type="PANTHER" id="PTHR11130">
    <property type="entry name" value="GLUTATHIONE SYNTHETASE"/>
    <property type="match status" value="1"/>
</dbReference>
<evidence type="ECO:0000259" key="14">
    <source>
        <dbReference type="Pfam" id="PF03199"/>
    </source>
</evidence>